<dbReference type="InterPro" id="IPR013325">
    <property type="entry name" value="RNA_pol_sigma_r2"/>
</dbReference>
<proteinExistence type="inferred from homology"/>
<dbReference type="InterPro" id="IPR036388">
    <property type="entry name" value="WH-like_DNA-bd_sf"/>
</dbReference>
<organism evidence="7 10">
    <name type="scientific">Bacteroides clarus</name>
    <dbReference type="NCBI Taxonomy" id="626929"/>
    <lineage>
        <taxon>Bacteria</taxon>
        <taxon>Pseudomonadati</taxon>
        <taxon>Bacteroidota</taxon>
        <taxon>Bacteroidia</taxon>
        <taxon>Bacteroidales</taxon>
        <taxon>Bacteroidaceae</taxon>
        <taxon>Bacteroides</taxon>
    </lineage>
</organism>
<accession>A0A1Y3YR53</accession>
<dbReference type="SUPFAM" id="SSF88946">
    <property type="entry name" value="Sigma2 domain of RNA polymerase sigma factors"/>
    <property type="match status" value="1"/>
</dbReference>
<dbReference type="PANTHER" id="PTHR43133">
    <property type="entry name" value="RNA POLYMERASE ECF-TYPE SIGMA FACTO"/>
    <property type="match status" value="1"/>
</dbReference>
<dbReference type="Pfam" id="PF04542">
    <property type="entry name" value="Sigma70_r2"/>
    <property type="match status" value="1"/>
</dbReference>
<dbReference type="RefSeq" id="WP_009120389.1">
    <property type="nucleotide sequence ID" value="NZ_CALIXP010000035.1"/>
</dbReference>
<dbReference type="Gene3D" id="1.10.1740.10">
    <property type="match status" value="1"/>
</dbReference>
<comment type="similarity">
    <text evidence="1">Belongs to the sigma-70 factor family. ECF subfamily.</text>
</comment>
<evidence type="ECO:0000313" key="11">
    <source>
        <dbReference type="Proteomes" id="UP000196587"/>
    </source>
</evidence>
<evidence type="ECO:0000313" key="7">
    <source>
        <dbReference type="EMBL" id="OUN99851.1"/>
    </source>
</evidence>
<dbReference type="Gene3D" id="1.10.10.10">
    <property type="entry name" value="Winged helix-like DNA-binding domain superfamily/Winged helix DNA-binding domain"/>
    <property type="match status" value="1"/>
</dbReference>
<dbReference type="EMBL" id="NFKE01000017">
    <property type="protein sequence ID" value="OUP31868.1"/>
    <property type="molecule type" value="Genomic_DNA"/>
</dbReference>
<dbReference type="InterPro" id="IPR039425">
    <property type="entry name" value="RNA_pol_sigma-70-like"/>
</dbReference>
<evidence type="ECO:0000313" key="9">
    <source>
        <dbReference type="EMBL" id="RGV50231.1"/>
    </source>
</evidence>
<dbReference type="GO" id="GO:0006352">
    <property type="term" value="P:DNA-templated transcription initiation"/>
    <property type="evidence" value="ECO:0007669"/>
    <property type="project" value="InterPro"/>
</dbReference>
<feature type="domain" description="HTH luxR-type" evidence="5">
    <location>
        <begin position="143"/>
        <end position="176"/>
    </location>
</feature>
<dbReference type="SUPFAM" id="SSF88659">
    <property type="entry name" value="Sigma3 and sigma4 domains of RNA polymerase sigma factors"/>
    <property type="match status" value="1"/>
</dbReference>
<feature type="domain" description="RNA polymerase sigma-70 region 2" evidence="6">
    <location>
        <begin position="28"/>
        <end position="93"/>
    </location>
</feature>
<dbReference type="EMBL" id="NFII01000017">
    <property type="protein sequence ID" value="OUN99851.1"/>
    <property type="molecule type" value="Genomic_DNA"/>
</dbReference>
<sequence>MIMTKVTYEDEYLFSLLKQGNQDAFTQLYNKYSSMLYGLSYRYLQDRNLAEDVVQQVFLHLWEVHSTCHIKVHLRNYLYTMTKNYLLNMIRDTNDIIAREDMKGTEQNNIIDDGLQEKLEEERKFGYLRWAVKQLPSCKREICLLKIYRGLNNQEIADELNIPINTVKCYYTQSLKLLKYYLRNHVE</sequence>
<dbReference type="InterPro" id="IPR000792">
    <property type="entry name" value="Tscrpt_reg_LuxR_C"/>
</dbReference>
<dbReference type="Proteomes" id="UP000284366">
    <property type="component" value="Unassembled WGS sequence"/>
</dbReference>
<evidence type="ECO:0000313" key="10">
    <source>
        <dbReference type="Proteomes" id="UP000195386"/>
    </source>
</evidence>
<dbReference type="NCBIfam" id="TIGR02937">
    <property type="entry name" value="sigma70-ECF"/>
    <property type="match status" value="1"/>
</dbReference>
<evidence type="ECO:0000313" key="12">
    <source>
        <dbReference type="Proteomes" id="UP000284366"/>
    </source>
</evidence>
<dbReference type="GO" id="GO:0016987">
    <property type="term" value="F:sigma factor activity"/>
    <property type="evidence" value="ECO:0007669"/>
    <property type="project" value="UniProtKB-KW"/>
</dbReference>
<evidence type="ECO:0000256" key="1">
    <source>
        <dbReference type="ARBA" id="ARBA00010641"/>
    </source>
</evidence>
<evidence type="ECO:0000256" key="4">
    <source>
        <dbReference type="ARBA" id="ARBA00023163"/>
    </source>
</evidence>
<dbReference type="Pfam" id="PF00196">
    <property type="entry name" value="GerE"/>
    <property type="match status" value="1"/>
</dbReference>
<dbReference type="EMBL" id="QRZG01000031">
    <property type="protein sequence ID" value="RGV50231.1"/>
    <property type="molecule type" value="Genomic_DNA"/>
</dbReference>
<keyword evidence="3" id="KW-0731">Sigma factor</keyword>
<reference evidence="10 11" key="1">
    <citation type="submission" date="2017-04" db="EMBL/GenBank/DDBJ databases">
        <title>Function of individual gut microbiota members based on whole genome sequencing of pure cultures obtained from chicken caecum.</title>
        <authorList>
            <person name="Medvecky M."/>
            <person name="Cejkova D."/>
            <person name="Polansky O."/>
            <person name="Karasova D."/>
            <person name="Kubasova T."/>
            <person name="Cizek A."/>
            <person name="Rychlik I."/>
        </authorList>
    </citation>
    <scope>NUCLEOTIDE SEQUENCE [LARGE SCALE GENOMIC DNA]</scope>
    <source>
        <strain evidence="11">An189</strain>
        <strain evidence="10">An43</strain>
    </source>
</reference>
<dbReference type="Proteomes" id="UP000196587">
    <property type="component" value="Unassembled WGS sequence"/>
</dbReference>
<dbReference type="PANTHER" id="PTHR43133:SF46">
    <property type="entry name" value="RNA POLYMERASE SIGMA-70 FACTOR ECF SUBFAMILY"/>
    <property type="match status" value="1"/>
</dbReference>
<gene>
    <name evidence="8" type="ORF">B5F24_15835</name>
    <name evidence="7" type="ORF">B5F97_14735</name>
    <name evidence="9" type="ORF">DWW09_15155</name>
</gene>
<reference evidence="7" key="2">
    <citation type="journal article" date="2018" name="BMC Genomics">
        <title>Whole genome sequencing and function prediction of 133 gut anaerobes isolated from chicken caecum in pure cultures.</title>
        <authorList>
            <person name="Medvecky M."/>
            <person name="Cejkova D."/>
            <person name="Polansky O."/>
            <person name="Karasova D."/>
            <person name="Kubasova T."/>
            <person name="Cizek A."/>
            <person name="Rychlik I."/>
        </authorList>
    </citation>
    <scope>NUCLEOTIDE SEQUENCE</scope>
    <source>
        <strain evidence="8">An189</strain>
        <strain evidence="7">An43</strain>
    </source>
</reference>
<dbReference type="InterPro" id="IPR007627">
    <property type="entry name" value="RNA_pol_sigma70_r2"/>
</dbReference>
<evidence type="ECO:0000256" key="2">
    <source>
        <dbReference type="ARBA" id="ARBA00023015"/>
    </source>
</evidence>
<comment type="caution">
    <text evidence="7">The sequence shown here is derived from an EMBL/GenBank/DDBJ whole genome shotgun (WGS) entry which is preliminary data.</text>
</comment>
<evidence type="ECO:0000256" key="3">
    <source>
        <dbReference type="ARBA" id="ARBA00023082"/>
    </source>
</evidence>
<protein>
    <submittedName>
        <fullName evidence="7">RNA polymerase subunit sigma-70</fullName>
    </submittedName>
    <submittedName>
        <fullName evidence="9">Sigma-70 family RNA polymerase sigma factor</fullName>
    </submittedName>
</protein>
<evidence type="ECO:0000313" key="8">
    <source>
        <dbReference type="EMBL" id="OUP31868.1"/>
    </source>
</evidence>
<dbReference type="InterPro" id="IPR014284">
    <property type="entry name" value="RNA_pol_sigma-70_dom"/>
</dbReference>
<dbReference type="AlphaFoldDB" id="A0A1Y3YR53"/>
<keyword evidence="2" id="KW-0805">Transcription regulation</keyword>
<dbReference type="Proteomes" id="UP000195386">
    <property type="component" value="Unassembled WGS sequence"/>
</dbReference>
<name>A0A1Y3YR53_9BACE</name>
<evidence type="ECO:0000259" key="6">
    <source>
        <dbReference type="Pfam" id="PF04542"/>
    </source>
</evidence>
<dbReference type="InterPro" id="IPR013324">
    <property type="entry name" value="RNA_pol_sigma_r3/r4-like"/>
</dbReference>
<evidence type="ECO:0000259" key="5">
    <source>
        <dbReference type="Pfam" id="PF00196"/>
    </source>
</evidence>
<reference evidence="9 12" key="3">
    <citation type="submission" date="2018-08" db="EMBL/GenBank/DDBJ databases">
        <title>A genome reference for cultivated species of the human gut microbiota.</title>
        <authorList>
            <person name="Zou Y."/>
            <person name="Xue W."/>
            <person name="Luo G."/>
        </authorList>
    </citation>
    <scope>NUCLEOTIDE SEQUENCE [LARGE SCALE GENOMIC DNA]</scope>
    <source>
        <strain evidence="9 12">AF14-27</strain>
    </source>
</reference>
<keyword evidence="4" id="KW-0804">Transcription</keyword>